<evidence type="ECO:0000256" key="10">
    <source>
        <dbReference type="ARBA" id="ARBA00048954"/>
    </source>
</evidence>
<reference evidence="12 13" key="1">
    <citation type="submission" date="2020-12" db="EMBL/GenBank/DDBJ databases">
        <title>WGS of Thermoactinomyces spp.</title>
        <authorList>
            <person name="Cheng K."/>
        </authorList>
    </citation>
    <scope>NUCLEOTIDE SEQUENCE [LARGE SCALE GENOMIC DNA]</scope>
    <source>
        <strain evidence="13">CICC 10671\DSM 43846</strain>
    </source>
</reference>
<keyword evidence="2" id="KW-0235">DNA replication</keyword>
<proteinExistence type="inferred from homology"/>
<evidence type="ECO:0000313" key="13">
    <source>
        <dbReference type="Proteomes" id="UP000633619"/>
    </source>
</evidence>
<dbReference type="PANTHER" id="PTHR30153:SF2">
    <property type="entry name" value="REPLICATIVE DNA HELICASE"/>
    <property type="match status" value="1"/>
</dbReference>
<evidence type="ECO:0000256" key="2">
    <source>
        <dbReference type="ARBA" id="ARBA00022705"/>
    </source>
</evidence>
<keyword evidence="4" id="KW-0378">Hydrolase</keyword>
<dbReference type="Pfam" id="PF00772">
    <property type="entry name" value="DnaB"/>
    <property type="match status" value="1"/>
</dbReference>
<dbReference type="GO" id="GO:0016787">
    <property type="term" value="F:hydrolase activity"/>
    <property type="evidence" value="ECO:0007669"/>
    <property type="project" value="UniProtKB-KW"/>
</dbReference>
<evidence type="ECO:0000256" key="4">
    <source>
        <dbReference type="ARBA" id="ARBA00022801"/>
    </source>
</evidence>
<dbReference type="PANTHER" id="PTHR30153">
    <property type="entry name" value="REPLICATIVE DNA HELICASE DNAB"/>
    <property type="match status" value="1"/>
</dbReference>
<dbReference type="PROSITE" id="PS51199">
    <property type="entry name" value="SF4_HELICASE"/>
    <property type="match status" value="1"/>
</dbReference>
<dbReference type="InterPro" id="IPR027417">
    <property type="entry name" value="P-loop_NTPase"/>
</dbReference>
<dbReference type="Proteomes" id="UP000633619">
    <property type="component" value="Unassembled WGS sequence"/>
</dbReference>
<dbReference type="GO" id="GO:0006260">
    <property type="term" value="P:DNA replication"/>
    <property type="evidence" value="ECO:0007669"/>
    <property type="project" value="UniProtKB-KW"/>
</dbReference>
<evidence type="ECO:0000256" key="7">
    <source>
        <dbReference type="ARBA" id="ARBA00023125"/>
    </source>
</evidence>
<dbReference type="RefSeq" id="WP_181732301.1">
    <property type="nucleotide sequence ID" value="NZ_JACEIR010000006.1"/>
</dbReference>
<dbReference type="EMBL" id="JAECVW010000006">
    <property type="protein sequence ID" value="MBH8595734.1"/>
    <property type="molecule type" value="Genomic_DNA"/>
</dbReference>
<accession>A0A8I1AEA5</accession>
<gene>
    <name evidence="12" type="ORF">I8U20_10370</name>
</gene>
<keyword evidence="7" id="KW-0238">DNA-binding</keyword>
<keyword evidence="3" id="KW-0547">Nucleotide-binding</keyword>
<keyword evidence="8" id="KW-0413">Isomerase</keyword>
<evidence type="ECO:0000256" key="1">
    <source>
        <dbReference type="ARBA" id="ARBA00008428"/>
    </source>
</evidence>
<dbReference type="InterPro" id="IPR007693">
    <property type="entry name" value="DNA_helicase_DnaB-like_N"/>
</dbReference>
<dbReference type="InterPro" id="IPR016136">
    <property type="entry name" value="DNA_helicase_N/primase_C"/>
</dbReference>
<keyword evidence="13" id="KW-1185">Reference proteome</keyword>
<comment type="similarity">
    <text evidence="1">Belongs to the helicase family. DnaB subfamily.</text>
</comment>
<dbReference type="SUPFAM" id="SSF48024">
    <property type="entry name" value="N-terminal domain of DnaB helicase"/>
    <property type="match status" value="1"/>
</dbReference>
<dbReference type="AlphaFoldDB" id="A0A8I1AEA5"/>
<evidence type="ECO:0000256" key="6">
    <source>
        <dbReference type="ARBA" id="ARBA00022840"/>
    </source>
</evidence>
<evidence type="ECO:0000256" key="5">
    <source>
        <dbReference type="ARBA" id="ARBA00022806"/>
    </source>
</evidence>
<comment type="catalytic activity">
    <reaction evidence="10">
        <text>ATP + H2O = ADP + phosphate + H(+)</text>
        <dbReference type="Rhea" id="RHEA:13065"/>
        <dbReference type="ChEBI" id="CHEBI:15377"/>
        <dbReference type="ChEBI" id="CHEBI:15378"/>
        <dbReference type="ChEBI" id="CHEBI:30616"/>
        <dbReference type="ChEBI" id="CHEBI:43474"/>
        <dbReference type="ChEBI" id="CHEBI:456216"/>
        <dbReference type="EC" id="5.6.2.3"/>
    </reaction>
</comment>
<dbReference type="Gene3D" id="3.40.50.300">
    <property type="entry name" value="P-loop containing nucleotide triphosphate hydrolases"/>
    <property type="match status" value="1"/>
</dbReference>
<dbReference type="InterPro" id="IPR036185">
    <property type="entry name" value="DNA_heli_DnaB-like_N_sf"/>
</dbReference>
<name>A0A8I1AEA5_THEIN</name>
<keyword evidence="5" id="KW-0347">Helicase</keyword>
<keyword evidence="6" id="KW-0067">ATP-binding</keyword>
<evidence type="ECO:0000256" key="9">
    <source>
        <dbReference type="ARBA" id="ARBA00044969"/>
    </source>
</evidence>
<evidence type="ECO:0000313" key="12">
    <source>
        <dbReference type="EMBL" id="MBH8595734.1"/>
    </source>
</evidence>
<comment type="caution">
    <text evidence="12">The sequence shown here is derived from an EMBL/GenBank/DDBJ whole genome shotgun (WGS) entry which is preliminary data.</text>
</comment>
<organism evidence="12 13">
    <name type="scientific">Thermoactinomyces intermedius</name>
    <dbReference type="NCBI Taxonomy" id="2024"/>
    <lineage>
        <taxon>Bacteria</taxon>
        <taxon>Bacillati</taxon>
        <taxon>Bacillota</taxon>
        <taxon>Bacilli</taxon>
        <taxon>Bacillales</taxon>
        <taxon>Thermoactinomycetaceae</taxon>
        <taxon>Thermoactinomyces</taxon>
    </lineage>
</organism>
<dbReference type="EC" id="5.6.2.3" evidence="9"/>
<dbReference type="GO" id="GO:0043139">
    <property type="term" value="F:5'-3' DNA helicase activity"/>
    <property type="evidence" value="ECO:0007669"/>
    <property type="project" value="UniProtKB-EC"/>
</dbReference>
<dbReference type="GO" id="GO:0005524">
    <property type="term" value="F:ATP binding"/>
    <property type="evidence" value="ECO:0007669"/>
    <property type="project" value="UniProtKB-KW"/>
</dbReference>
<dbReference type="InterPro" id="IPR007694">
    <property type="entry name" value="DNA_helicase_DnaB-like_C"/>
</dbReference>
<feature type="domain" description="SF4 helicase" evidence="11">
    <location>
        <begin position="160"/>
        <end position="429"/>
    </location>
</feature>
<dbReference type="SUPFAM" id="SSF52540">
    <property type="entry name" value="P-loop containing nucleoside triphosphate hydrolases"/>
    <property type="match status" value="1"/>
</dbReference>
<dbReference type="GO" id="GO:0005829">
    <property type="term" value="C:cytosol"/>
    <property type="evidence" value="ECO:0007669"/>
    <property type="project" value="TreeGrafter"/>
</dbReference>
<dbReference type="Pfam" id="PF03796">
    <property type="entry name" value="DnaB_C"/>
    <property type="match status" value="1"/>
</dbReference>
<dbReference type="Gene3D" id="1.10.860.10">
    <property type="entry name" value="DNAb Helicase, Chain A"/>
    <property type="match status" value="1"/>
</dbReference>
<dbReference type="GO" id="GO:0003677">
    <property type="term" value="F:DNA binding"/>
    <property type="evidence" value="ECO:0007669"/>
    <property type="project" value="UniProtKB-KW"/>
</dbReference>
<evidence type="ECO:0000256" key="3">
    <source>
        <dbReference type="ARBA" id="ARBA00022741"/>
    </source>
</evidence>
<protein>
    <recommendedName>
        <fullName evidence="9">DNA 5'-3' helicase</fullName>
        <ecNumber evidence="9">5.6.2.3</ecNumber>
    </recommendedName>
</protein>
<sequence>MSMEAEKSVIGSVLMDSMVIDKVHWLEPRDFKDPAHSLIWSAIKHMYKKDQKIDLVTLTTQLDEYKRLNEIGGVLYLRELLNTVITTANVEYHANIVRRNAIKRRATDIGHQIAALSEKPYDDLEQMFQEVERLAGSIRPESQTDLIHLENAEDEYFDYLDQEDDFIKTGFKNFDEWIGGLGRGWLYVLAARPSVGKTAKMLQMLRGIASQGKGQCLVWSQEMKRTALINRMMASLTGIHMNTFRLKKLTPHEKKIAREVYRKEIAPLPIRIADSKNVTIEEIAATARQAKRENGQIAAIFVDYLGIMNIPQPPGMSRQQAIGQVTQAAKRLAMELDCVFVLLAQMNREGKKAIEPSLEHLRESGDIEQDADVVEFLWEDPEDTDPGPDALGAKVIQSIIAKGRDVGVNRFRYGFFGAYQHFVDLPKLDEE</sequence>
<evidence type="ECO:0000256" key="8">
    <source>
        <dbReference type="ARBA" id="ARBA00023235"/>
    </source>
</evidence>
<evidence type="ECO:0000259" key="11">
    <source>
        <dbReference type="PROSITE" id="PS51199"/>
    </source>
</evidence>